<dbReference type="InterPro" id="IPR029480">
    <property type="entry name" value="Transpos_assoc"/>
</dbReference>
<organism evidence="2 3">
    <name type="scientific">Cinchona calisaya</name>
    <dbReference type="NCBI Taxonomy" id="153742"/>
    <lineage>
        <taxon>Eukaryota</taxon>
        <taxon>Viridiplantae</taxon>
        <taxon>Streptophyta</taxon>
        <taxon>Embryophyta</taxon>
        <taxon>Tracheophyta</taxon>
        <taxon>Spermatophyta</taxon>
        <taxon>Magnoliopsida</taxon>
        <taxon>eudicotyledons</taxon>
        <taxon>Gunneridae</taxon>
        <taxon>Pentapetalae</taxon>
        <taxon>asterids</taxon>
        <taxon>lamiids</taxon>
        <taxon>Gentianales</taxon>
        <taxon>Rubiaceae</taxon>
        <taxon>Cinchonoideae</taxon>
        <taxon>Cinchoneae</taxon>
        <taxon>Cinchona</taxon>
    </lineage>
</organism>
<proteinExistence type="predicted"/>
<protein>
    <recommendedName>
        <fullName evidence="1">Transposase-associated domain-containing protein</fullName>
    </recommendedName>
</protein>
<dbReference type="AlphaFoldDB" id="A0ABD2Y981"/>
<sequence>MDIRSYRHWMYDRILPNRAGFAPHFLEGVREFVQFAYKQPQYANGKEIWCPCSKDQNKKLMTLDHVVEHISKYVFMIDYWYWTTHGESKPVGVDVHGTSSSNSAFLSNERHNT</sequence>
<reference evidence="2 3" key="1">
    <citation type="submission" date="2024-11" db="EMBL/GenBank/DDBJ databases">
        <title>A near-complete genome assembly of Cinchona calisaya.</title>
        <authorList>
            <person name="Lian D.C."/>
            <person name="Zhao X.W."/>
            <person name="Wei L."/>
        </authorList>
    </citation>
    <scope>NUCLEOTIDE SEQUENCE [LARGE SCALE GENOMIC DNA]</scope>
    <source>
        <tissue evidence="2">Nenye</tissue>
    </source>
</reference>
<evidence type="ECO:0000259" key="1">
    <source>
        <dbReference type="Pfam" id="PF13963"/>
    </source>
</evidence>
<gene>
    <name evidence="2" type="ORF">ACH5RR_033868</name>
</gene>
<name>A0ABD2Y981_9GENT</name>
<evidence type="ECO:0000313" key="2">
    <source>
        <dbReference type="EMBL" id="KAL3504027.1"/>
    </source>
</evidence>
<evidence type="ECO:0000313" key="3">
    <source>
        <dbReference type="Proteomes" id="UP001630127"/>
    </source>
</evidence>
<dbReference type="EMBL" id="JBJUIK010000014">
    <property type="protein sequence ID" value="KAL3504027.1"/>
    <property type="molecule type" value="Genomic_DNA"/>
</dbReference>
<comment type="caution">
    <text evidence="2">The sequence shown here is derived from an EMBL/GenBank/DDBJ whole genome shotgun (WGS) entry which is preliminary data.</text>
</comment>
<dbReference type="Pfam" id="PF13963">
    <property type="entry name" value="Transpos_assoc"/>
    <property type="match status" value="1"/>
</dbReference>
<feature type="domain" description="Transposase-associated" evidence="1">
    <location>
        <begin position="7"/>
        <end position="87"/>
    </location>
</feature>
<accession>A0ABD2Y981</accession>
<dbReference type="Proteomes" id="UP001630127">
    <property type="component" value="Unassembled WGS sequence"/>
</dbReference>
<keyword evidence="3" id="KW-1185">Reference proteome</keyword>